<feature type="region of interest" description="Disordered" evidence="7">
    <location>
        <begin position="164"/>
        <end position="224"/>
    </location>
</feature>
<name>A0AAW1NPZ2_9CHLO</name>
<dbReference type="EMBL" id="JALJOQ010000155">
    <property type="protein sequence ID" value="KAK9792993.1"/>
    <property type="molecule type" value="Genomic_DNA"/>
</dbReference>
<evidence type="ECO:0000256" key="2">
    <source>
        <dbReference type="ARBA" id="ARBA00006190"/>
    </source>
</evidence>
<dbReference type="GO" id="GO:0006900">
    <property type="term" value="P:vesicle budding from membrane"/>
    <property type="evidence" value="ECO:0007669"/>
    <property type="project" value="TreeGrafter"/>
</dbReference>
<sequence length="224" mass="25347">MGHLFSKDRHHHAKPKGEVTDVDKAVLGLKTQRRKLGAERKRVEAQIMREVQLAKEFIAAKRRERALLHMRKKKLHEQNADKIDAYLLNVEQVLANIETAQRQNQLFAALKQGNAAMADLRKELPLEDVEKLMAESAGHKEYEDQMRQILGESLTPEEDAAALEELQKLEEADDAEEAAELPEVPTHEVVPDTTQQQEAQQRAKTAESETPSRRQTAEPEPVAA</sequence>
<keyword evidence="6" id="KW-0472">Membrane</keyword>
<dbReference type="PANTHER" id="PTHR22761">
    <property type="entry name" value="CHARGED MULTIVESICULAR BODY PROTEIN"/>
    <property type="match status" value="1"/>
</dbReference>
<evidence type="ECO:0000256" key="5">
    <source>
        <dbReference type="ARBA" id="ARBA00022927"/>
    </source>
</evidence>
<keyword evidence="9" id="KW-1185">Reference proteome</keyword>
<evidence type="ECO:0000256" key="3">
    <source>
        <dbReference type="ARBA" id="ARBA00022448"/>
    </source>
</evidence>
<proteinExistence type="inferred from homology"/>
<dbReference type="Pfam" id="PF03357">
    <property type="entry name" value="Snf7"/>
    <property type="match status" value="1"/>
</dbReference>
<comment type="similarity">
    <text evidence="2">Belongs to the SNF7 family.</text>
</comment>
<dbReference type="Proteomes" id="UP001465755">
    <property type="component" value="Unassembled WGS sequence"/>
</dbReference>
<evidence type="ECO:0000256" key="7">
    <source>
        <dbReference type="SAM" id="MobiDB-lite"/>
    </source>
</evidence>
<organism evidence="8 9">
    <name type="scientific">Symbiochloris irregularis</name>
    <dbReference type="NCBI Taxonomy" id="706552"/>
    <lineage>
        <taxon>Eukaryota</taxon>
        <taxon>Viridiplantae</taxon>
        <taxon>Chlorophyta</taxon>
        <taxon>core chlorophytes</taxon>
        <taxon>Trebouxiophyceae</taxon>
        <taxon>Trebouxiales</taxon>
        <taxon>Trebouxiaceae</taxon>
        <taxon>Symbiochloris</taxon>
    </lineage>
</organism>
<accession>A0AAW1NPZ2</accession>
<dbReference type="GO" id="GO:0005771">
    <property type="term" value="C:multivesicular body"/>
    <property type="evidence" value="ECO:0007669"/>
    <property type="project" value="TreeGrafter"/>
</dbReference>
<feature type="compositionally biased region" description="Basic and acidic residues" evidence="7">
    <location>
        <begin position="204"/>
        <end position="217"/>
    </location>
</feature>
<comment type="subcellular location">
    <subcellularLocation>
        <location evidence="1">Endosome membrane</location>
    </subcellularLocation>
</comment>
<feature type="compositionally biased region" description="Acidic residues" evidence="7">
    <location>
        <begin position="171"/>
        <end position="180"/>
    </location>
</feature>
<dbReference type="InterPro" id="IPR005024">
    <property type="entry name" value="Snf7_fam"/>
</dbReference>
<evidence type="ECO:0000313" key="9">
    <source>
        <dbReference type="Proteomes" id="UP001465755"/>
    </source>
</evidence>
<evidence type="ECO:0000256" key="1">
    <source>
        <dbReference type="ARBA" id="ARBA00004608"/>
    </source>
</evidence>
<comment type="caution">
    <text evidence="8">The sequence shown here is derived from an EMBL/GenBank/DDBJ whole genome shotgun (WGS) entry which is preliminary data.</text>
</comment>
<evidence type="ECO:0000313" key="8">
    <source>
        <dbReference type="EMBL" id="KAK9792993.1"/>
    </source>
</evidence>
<keyword evidence="3" id="KW-0813">Transport</keyword>
<dbReference type="GO" id="GO:0015031">
    <property type="term" value="P:protein transport"/>
    <property type="evidence" value="ECO:0007669"/>
    <property type="project" value="UniProtKB-KW"/>
</dbReference>
<reference evidence="8 9" key="1">
    <citation type="journal article" date="2024" name="Nat. Commun.">
        <title>Phylogenomics reveals the evolutionary origins of lichenization in chlorophyte algae.</title>
        <authorList>
            <person name="Puginier C."/>
            <person name="Libourel C."/>
            <person name="Otte J."/>
            <person name="Skaloud P."/>
            <person name="Haon M."/>
            <person name="Grisel S."/>
            <person name="Petersen M."/>
            <person name="Berrin J.G."/>
            <person name="Delaux P.M."/>
            <person name="Dal Grande F."/>
            <person name="Keller J."/>
        </authorList>
    </citation>
    <scope>NUCLEOTIDE SEQUENCE [LARGE SCALE GENOMIC DNA]</scope>
    <source>
        <strain evidence="8 9">SAG 2036</strain>
    </source>
</reference>
<keyword evidence="5" id="KW-0653">Protein transport</keyword>
<dbReference type="GO" id="GO:0032511">
    <property type="term" value="P:late endosome to vacuole transport via multivesicular body sorting pathway"/>
    <property type="evidence" value="ECO:0007669"/>
    <property type="project" value="TreeGrafter"/>
</dbReference>
<keyword evidence="4" id="KW-0967">Endosome</keyword>
<dbReference type="Gene3D" id="1.10.287.1060">
    <property type="entry name" value="ESAT-6-like"/>
    <property type="match status" value="1"/>
</dbReference>
<evidence type="ECO:0008006" key="10">
    <source>
        <dbReference type="Google" id="ProtNLM"/>
    </source>
</evidence>
<evidence type="ECO:0000256" key="4">
    <source>
        <dbReference type="ARBA" id="ARBA00022753"/>
    </source>
</evidence>
<dbReference type="PANTHER" id="PTHR22761:SF5">
    <property type="entry name" value="CHARGED MULTIVESICULAR BODY PROTEIN 6"/>
    <property type="match status" value="1"/>
</dbReference>
<gene>
    <name evidence="8" type="ORF">WJX73_001891</name>
</gene>
<protein>
    <recommendedName>
        <fullName evidence="10">Charged multivesicular body protein 6</fullName>
    </recommendedName>
</protein>
<feature type="compositionally biased region" description="Polar residues" evidence="7">
    <location>
        <begin position="192"/>
        <end position="203"/>
    </location>
</feature>
<dbReference type="GO" id="GO:0000815">
    <property type="term" value="C:ESCRT III complex"/>
    <property type="evidence" value="ECO:0007669"/>
    <property type="project" value="TreeGrafter"/>
</dbReference>
<evidence type="ECO:0000256" key="6">
    <source>
        <dbReference type="ARBA" id="ARBA00023136"/>
    </source>
</evidence>
<dbReference type="AlphaFoldDB" id="A0AAW1NPZ2"/>